<gene>
    <name evidence="2" type="ORF">GQ651_08610</name>
</gene>
<dbReference type="InterPro" id="IPR018712">
    <property type="entry name" value="Tle1-like_cat"/>
</dbReference>
<organism evidence="2 3">
    <name type="scientific">Kangsaoukella pontilimi</name>
    <dbReference type="NCBI Taxonomy" id="2691042"/>
    <lineage>
        <taxon>Bacteria</taxon>
        <taxon>Pseudomonadati</taxon>
        <taxon>Pseudomonadota</taxon>
        <taxon>Alphaproteobacteria</taxon>
        <taxon>Rhodobacterales</taxon>
        <taxon>Paracoccaceae</taxon>
        <taxon>Kangsaoukella</taxon>
    </lineage>
</organism>
<comment type="caution">
    <text evidence="2">The sequence shown here is derived from an EMBL/GenBank/DDBJ whole genome shotgun (WGS) entry which is preliminary data.</text>
</comment>
<dbReference type="EMBL" id="WUPT01000001">
    <property type="protein sequence ID" value="MXQ07906.1"/>
    <property type="molecule type" value="Genomic_DNA"/>
</dbReference>
<reference evidence="2 3" key="1">
    <citation type="submission" date="2019-12" db="EMBL/GenBank/DDBJ databases">
        <authorList>
            <person name="Lee S.D."/>
        </authorList>
    </citation>
    <scope>NUCLEOTIDE SEQUENCE [LARGE SCALE GENOMIC DNA]</scope>
    <source>
        <strain evidence="2 3">GH1-50</strain>
    </source>
</reference>
<evidence type="ECO:0000313" key="3">
    <source>
        <dbReference type="Proteomes" id="UP000480350"/>
    </source>
</evidence>
<protein>
    <submittedName>
        <fullName evidence="2">DUF2235 domain-containing protein</fullName>
    </submittedName>
</protein>
<accession>A0A7C9IRT8</accession>
<keyword evidence="3" id="KW-1185">Reference proteome</keyword>
<reference evidence="2 3" key="2">
    <citation type="submission" date="2020-03" db="EMBL/GenBank/DDBJ databases">
        <title>Kangsaoukella pontilimi gen. nov., sp. nov., a new member of the family Rhodobacteraceae isolated from a tidal mudflat.</title>
        <authorList>
            <person name="Kim I.S."/>
        </authorList>
    </citation>
    <scope>NUCLEOTIDE SEQUENCE [LARGE SCALE GENOMIC DNA]</scope>
    <source>
        <strain evidence="2 3">GH1-50</strain>
    </source>
</reference>
<dbReference type="Proteomes" id="UP000480350">
    <property type="component" value="Unassembled WGS sequence"/>
</dbReference>
<name>A0A7C9IRT8_9RHOB</name>
<sequence length="355" mass="40173">MSVAARLRDLLGLFRRTERSQTTSSRGPVSHVILLDGTMSSLDPGEETNVGLIYKLIDEAAENGQVGLYYEAGVQWTDWSATLDVIEGRGINRQIRRAYGWLASRYRPGDAIYLIGFSRGAFAARSLAGVIGRVGLLRRDCATERMVRDAYRHYELESDPELTAYFRDHYCYPETPIEAVAVFDTVKALGFRAPFIWKWAEVKHAFHDDRLGAHVRHGFHAVALDETREAFAPVLWTTPDDFDGHVEQVWFPGSHGDVGGQLTGFADARPFANISLVWMLERLERCSLPLPADWRLRHPTDADAPRVGSWRGWGRFFLARRRRVVGRDKSEALHPTAEDRKDRLGLPVSERLALN</sequence>
<evidence type="ECO:0000259" key="1">
    <source>
        <dbReference type="Pfam" id="PF09994"/>
    </source>
</evidence>
<dbReference type="AlphaFoldDB" id="A0A7C9IRT8"/>
<dbReference type="Pfam" id="PF09994">
    <property type="entry name" value="T6SS_Tle1-like_cat"/>
    <property type="match status" value="1"/>
</dbReference>
<dbReference type="PANTHER" id="PTHR33840">
    <property type="match status" value="1"/>
</dbReference>
<dbReference type="RefSeq" id="WP_160763755.1">
    <property type="nucleotide sequence ID" value="NZ_WUPT01000001.1"/>
</dbReference>
<dbReference type="PANTHER" id="PTHR33840:SF1">
    <property type="entry name" value="TLE1 PHOSPHOLIPASE DOMAIN-CONTAINING PROTEIN"/>
    <property type="match status" value="1"/>
</dbReference>
<evidence type="ECO:0000313" key="2">
    <source>
        <dbReference type="EMBL" id="MXQ07906.1"/>
    </source>
</evidence>
<feature type="domain" description="T6SS Phospholipase effector Tle1-like catalytic" evidence="1">
    <location>
        <begin position="32"/>
        <end position="281"/>
    </location>
</feature>
<proteinExistence type="predicted"/>